<dbReference type="PANTHER" id="PTHR22835:SF557">
    <property type="entry name" value="LIPASE_HYDROLASE FAMILY PROTEIN, PUTATIVE, EXPRESSED-RELATED"/>
    <property type="match status" value="1"/>
</dbReference>
<accession>A0A059CYA1</accession>
<feature type="signal peptide" evidence="5">
    <location>
        <begin position="1"/>
        <end position="34"/>
    </location>
</feature>
<dbReference type="CDD" id="cd01837">
    <property type="entry name" value="SGNH_plant_lipase_like"/>
    <property type="match status" value="1"/>
</dbReference>
<evidence type="ECO:0008006" key="7">
    <source>
        <dbReference type="Google" id="ProtNLM"/>
    </source>
</evidence>
<protein>
    <recommendedName>
        <fullName evidence="7">GDSL esterase/lipase</fullName>
    </recommendedName>
</protein>
<gene>
    <name evidence="6" type="ORF">EUGRSUZ_B00158</name>
</gene>
<proteinExistence type="inferred from homology"/>
<feature type="chain" id="PRO_5001569738" description="GDSL esterase/lipase" evidence="5">
    <location>
        <begin position="35"/>
        <end position="389"/>
    </location>
</feature>
<evidence type="ECO:0000256" key="2">
    <source>
        <dbReference type="ARBA" id="ARBA00022729"/>
    </source>
</evidence>
<comment type="similarity">
    <text evidence="1">Belongs to the 'GDSL' lipolytic enzyme family.</text>
</comment>
<dbReference type="InterPro" id="IPR001087">
    <property type="entry name" value="GDSL"/>
</dbReference>
<dbReference type="InterPro" id="IPR035669">
    <property type="entry name" value="SGNH_plant_lipase-like"/>
</dbReference>
<evidence type="ECO:0000256" key="3">
    <source>
        <dbReference type="ARBA" id="ARBA00022801"/>
    </source>
</evidence>
<dbReference type="GO" id="GO:0016788">
    <property type="term" value="F:hydrolase activity, acting on ester bonds"/>
    <property type="evidence" value="ECO:0007669"/>
    <property type="project" value="InterPro"/>
</dbReference>
<dbReference type="Gene3D" id="3.40.50.1110">
    <property type="entry name" value="SGNH hydrolase"/>
    <property type="match status" value="1"/>
</dbReference>
<evidence type="ECO:0000256" key="1">
    <source>
        <dbReference type="ARBA" id="ARBA00008668"/>
    </source>
</evidence>
<name>A0A059CYA1_EUCGR</name>
<dbReference type="OMA" id="AINHEFF"/>
<evidence type="ECO:0000313" key="6">
    <source>
        <dbReference type="EMBL" id="KCW83214.1"/>
    </source>
</evidence>
<dbReference type="EMBL" id="KK198754">
    <property type="protein sequence ID" value="KCW83214.1"/>
    <property type="molecule type" value="Genomic_DNA"/>
</dbReference>
<dbReference type="AlphaFoldDB" id="A0A059CYA1"/>
<dbReference type="eggNOG" id="ENOG502QSMM">
    <property type="taxonomic scope" value="Eukaryota"/>
</dbReference>
<evidence type="ECO:0000256" key="5">
    <source>
        <dbReference type="SAM" id="SignalP"/>
    </source>
</evidence>
<keyword evidence="4" id="KW-0325">Glycoprotein</keyword>
<dbReference type="Gramene" id="KCW83214">
    <property type="protein sequence ID" value="KCW83214"/>
    <property type="gene ID" value="EUGRSUZ_B00158"/>
</dbReference>
<keyword evidence="2 5" id="KW-0732">Signal</keyword>
<organism evidence="6">
    <name type="scientific">Eucalyptus grandis</name>
    <name type="common">Flooded gum</name>
    <dbReference type="NCBI Taxonomy" id="71139"/>
    <lineage>
        <taxon>Eukaryota</taxon>
        <taxon>Viridiplantae</taxon>
        <taxon>Streptophyta</taxon>
        <taxon>Embryophyta</taxon>
        <taxon>Tracheophyta</taxon>
        <taxon>Spermatophyta</taxon>
        <taxon>Magnoliopsida</taxon>
        <taxon>eudicotyledons</taxon>
        <taxon>Gunneridae</taxon>
        <taxon>Pentapetalae</taxon>
        <taxon>rosids</taxon>
        <taxon>malvids</taxon>
        <taxon>Myrtales</taxon>
        <taxon>Myrtaceae</taxon>
        <taxon>Myrtoideae</taxon>
        <taxon>Eucalypteae</taxon>
        <taxon>Eucalyptus</taxon>
    </lineage>
</organism>
<sequence>MSPPPPSSSASALVLAALAVVTLTTLSFSSPASAAAGPRPRPFKKIYAFGDSFTDTGNTHSDSGPSGYGHVSSPPYGVTFFHRPTNRYSDGRLVIDFVAQSLSLPFLPPYRNISSSSAAAAAANGVNFAVAGSTAINHEFFVRNNMSLDVTPQSLLTQLLWFSKYMESHEGCRGKACRGALRDALVWVGEIGVNDYAYTIGSNVSADTIQKLTITTVTAFLEALLRRGARYMVVQGLPLSGCLPLALFLDPLGEKDDLGCVKSANDQTRAHNAALLATISNLRKQFPDAVIVYADYWYAHHTVLKSAAKHGFKESFRACCGTGEPYHFTPFATCGTAFADVCPRPSEYINWDGVHLTEATYQVIADMFLNGRYTHPPFRYMLSKKLRSG</sequence>
<dbReference type="SUPFAM" id="SSF52266">
    <property type="entry name" value="SGNH hydrolase"/>
    <property type="match status" value="1"/>
</dbReference>
<dbReference type="InParanoid" id="A0A059CYA1"/>
<dbReference type="STRING" id="71139.A0A059CYA1"/>
<evidence type="ECO:0000256" key="4">
    <source>
        <dbReference type="ARBA" id="ARBA00023180"/>
    </source>
</evidence>
<dbReference type="PANTHER" id="PTHR22835">
    <property type="entry name" value="ZINC FINGER FYVE DOMAIN CONTAINING PROTEIN"/>
    <property type="match status" value="1"/>
</dbReference>
<dbReference type="InterPro" id="IPR036514">
    <property type="entry name" value="SGNH_hydro_sf"/>
</dbReference>
<keyword evidence="3" id="KW-0378">Hydrolase</keyword>
<dbReference type="Pfam" id="PF00657">
    <property type="entry name" value="Lipase_GDSL"/>
    <property type="match status" value="1"/>
</dbReference>
<dbReference type="FunCoup" id="A0A059CYA1">
    <property type="interactions" value="90"/>
</dbReference>
<reference evidence="6" key="1">
    <citation type="submission" date="2013-07" db="EMBL/GenBank/DDBJ databases">
        <title>The genome of Eucalyptus grandis.</title>
        <authorList>
            <person name="Schmutz J."/>
            <person name="Hayes R."/>
            <person name="Myburg A."/>
            <person name="Tuskan G."/>
            <person name="Grattapaglia D."/>
            <person name="Rokhsar D.S."/>
        </authorList>
    </citation>
    <scope>NUCLEOTIDE SEQUENCE</scope>
    <source>
        <tissue evidence="6">Leaf extractions</tissue>
    </source>
</reference>